<dbReference type="Pfam" id="PF00501">
    <property type="entry name" value="AMP-binding"/>
    <property type="match status" value="1"/>
</dbReference>
<name>A0ABT0Y6G4_9ACTN</name>
<comment type="similarity">
    <text evidence="1">Belongs to the ATP-dependent AMP-binding enzyme family.</text>
</comment>
<comment type="caution">
    <text evidence="7">The sequence shown here is derived from an EMBL/GenBank/DDBJ whole genome shotgun (WGS) entry which is preliminary data.</text>
</comment>
<accession>A0ABT0Y6G4</accession>
<feature type="domain" description="AMP-binding enzyme C-terminal" evidence="6">
    <location>
        <begin position="457"/>
        <end position="571"/>
    </location>
</feature>
<evidence type="ECO:0000256" key="1">
    <source>
        <dbReference type="ARBA" id="ARBA00006432"/>
    </source>
</evidence>
<dbReference type="Gene3D" id="3.30.300.30">
    <property type="match status" value="1"/>
</dbReference>
<dbReference type="InterPro" id="IPR040097">
    <property type="entry name" value="FAAL/FAAC"/>
</dbReference>
<sequence>MSDHETFVDLIQHRAASHPGRPALIFDPDPALSDGPVRTVTWADLAARARQIATLLAGPVRAGDRVLVLNEPGTAFAENFLGVQHAGAVPVPAPLPDGYRRQRDRLAGIARNAQVAAILTDAAALDVVRAWAAESALADVPCLAFDEVALDPAAEWERPPIDGSTIAFLQYTSGSTSTPKGVVVDHANLRHNLRTFHEILGGGEGERVGGWLPMYHDFGLIGQLLAPLSVGGCSVGMSATAFLKRPHTWLRLIDRHDIRISPAPNFAYDLCTRRVTDDQIAGLDLSRWAQAVNGSEPVQATTLAAFAHRFAGAGLRPEALCPGYGMAEATLSVSGAAEDRPPVVTTVDADLLERDTMVPVDAAHEGPVRHLVSSGGAPAGIDIRIVHPVTRRPQPADRIGEIWLRSDSVARGYWADPAATAEVFDNALADGEGGFLRTGDLGLLRDGELYVTGRIKELLIVNGRNLYPHDIEAAVRTVDDRLSRGVGAAFTVETPHEELVVVQECRARSMDPSARSEIVTAVRRLLSTEFGVGAASVVLVRPGAVPRTTSGKIQRGLARMLFLSETLGTEHEQLTAAVRDARAGRRADDRVRS</sequence>
<dbReference type="GO" id="GO:0016874">
    <property type="term" value="F:ligase activity"/>
    <property type="evidence" value="ECO:0007669"/>
    <property type="project" value="UniProtKB-KW"/>
</dbReference>
<dbReference type="RefSeq" id="WP_251801219.1">
    <property type="nucleotide sequence ID" value="NZ_JAMQOL010000040.1"/>
</dbReference>
<dbReference type="Proteomes" id="UP001523216">
    <property type="component" value="Unassembled WGS sequence"/>
</dbReference>
<proteinExistence type="inferred from homology"/>
<reference evidence="7 8" key="1">
    <citation type="submission" date="2022-06" db="EMBL/GenBank/DDBJ databases">
        <title>Actinoplanes abujensis sp. nov., isolated from Nigerian arid soil.</title>
        <authorList>
            <person name="Ding P."/>
        </authorList>
    </citation>
    <scope>NUCLEOTIDE SEQUENCE [LARGE SCALE GENOMIC DNA]</scope>
    <source>
        <strain evidence="8">TRM88002</strain>
    </source>
</reference>
<dbReference type="Gene3D" id="3.40.50.12780">
    <property type="entry name" value="N-terminal domain of ligase-like"/>
    <property type="match status" value="1"/>
</dbReference>
<dbReference type="PANTHER" id="PTHR22754:SF32">
    <property type="entry name" value="DISCO-INTERACTING PROTEIN 2"/>
    <property type="match status" value="1"/>
</dbReference>
<dbReference type="InterPro" id="IPR042099">
    <property type="entry name" value="ANL_N_sf"/>
</dbReference>
<evidence type="ECO:0000259" key="6">
    <source>
        <dbReference type="Pfam" id="PF23024"/>
    </source>
</evidence>
<evidence type="ECO:0000256" key="4">
    <source>
        <dbReference type="ARBA" id="ARBA00023098"/>
    </source>
</evidence>
<dbReference type="InterPro" id="IPR045851">
    <property type="entry name" value="AMP-bd_C_sf"/>
</dbReference>
<dbReference type="SUPFAM" id="SSF56801">
    <property type="entry name" value="Acetyl-CoA synthetase-like"/>
    <property type="match status" value="1"/>
</dbReference>
<evidence type="ECO:0000256" key="2">
    <source>
        <dbReference type="ARBA" id="ARBA00022598"/>
    </source>
</evidence>
<dbReference type="EMBL" id="JAMQOL010000040">
    <property type="protein sequence ID" value="MCM4081435.1"/>
    <property type="molecule type" value="Genomic_DNA"/>
</dbReference>
<keyword evidence="8" id="KW-1185">Reference proteome</keyword>
<gene>
    <name evidence="7" type="ORF">LXN57_28060</name>
</gene>
<keyword evidence="3" id="KW-0276">Fatty acid metabolism</keyword>
<dbReference type="CDD" id="cd05931">
    <property type="entry name" value="FAAL"/>
    <property type="match status" value="1"/>
</dbReference>
<keyword evidence="4" id="KW-0443">Lipid metabolism</keyword>
<protein>
    <submittedName>
        <fullName evidence="7">Fatty acyl-AMP ligase</fullName>
    </submittedName>
</protein>
<dbReference type="InterPro" id="IPR025110">
    <property type="entry name" value="AMP-bd_C"/>
</dbReference>
<dbReference type="PROSITE" id="PS00455">
    <property type="entry name" value="AMP_BINDING"/>
    <property type="match status" value="1"/>
</dbReference>
<organism evidence="7 8">
    <name type="scientific">Paractinoplanes hotanensis</name>
    <dbReference type="NCBI Taxonomy" id="2906497"/>
    <lineage>
        <taxon>Bacteria</taxon>
        <taxon>Bacillati</taxon>
        <taxon>Actinomycetota</taxon>
        <taxon>Actinomycetes</taxon>
        <taxon>Micromonosporales</taxon>
        <taxon>Micromonosporaceae</taxon>
        <taxon>Paractinoplanes</taxon>
    </lineage>
</organism>
<dbReference type="Pfam" id="PF23024">
    <property type="entry name" value="AMP-dom_DIP2-like"/>
    <property type="match status" value="1"/>
</dbReference>
<dbReference type="InterPro" id="IPR000873">
    <property type="entry name" value="AMP-dep_synth/lig_dom"/>
</dbReference>
<evidence type="ECO:0000313" key="8">
    <source>
        <dbReference type="Proteomes" id="UP001523216"/>
    </source>
</evidence>
<evidence type="ECO:0000256" key="3">
    <source>
        <dbReference type="ARBA" id="ARBA00022832"/>
    </source>
</evidence>
<dbReference type="PANTHER" id="PTHR22754">
    <property type="entry name" value="DISCO-INTERACTING PROTEIN 2 DIP2 -RELATED"/>
    <property type="match status" value="1"/>
</dbReference>
<evidence type="ECO:0000313" key="7">
    <source>
        <dbReference type="EMBL" id="MCM4081435.1"/>
    </source>
</evidence>
<evidence type="ECO:0000259" key="5">
    <source>
        <dbReference type="Pfam" id="PF00501"/>
    </source>
</evidence>
<feature type="domain" description="AMP-dependent synthetase/ligase" evidence="5">
    <location>
        <begin position="12"/>
        <end position="414"/>
    </location>
</feature>
<keyword evidence="2 7" id="KW-0436">Ligase</keyword>
<dbReference type="InterPro" id="IPR020845">
    <property type="entry name" value="AMP-binding_CS"/>
</dbReference>